<gene>
    <name evidence="7" type="ORF">MED297_05609</name>
</gene>
<name>A4BD56_9GAMM</name>
<evidence type="ECO:0000259" key="6">
    <source>
        <dbReference type="PROSITE" id="PS51352"/>
    </source>
</evidence>
<keyword evidence="5" id="KW-0472">Membrane</keyword>
<dbReference type="InterPro" id="IPR003782">
    <property type="entry name" value="SCO1/SenC"/>
</dbReference>
<dbReference type="HOGENOM" id="CLU_050131_3_2_6"/>
<dbReference type="Gene3D" id="3.40.30.10">
    <property type="entry name" value="Glutaredoxin"/>
    <property type="match status" value="1"/>
</dbReference>
<dbReference type="PANTHER" id="PTHR12151:SF25">
    <property type="entry name" value="LINALOOL DEHYDRATASE_ISOMERASE DOMAIN-CONTAINING PROTEIN"/>
    <property type="match status" value="1"/>
</dbReference>
<evidence type="ECO:0000256" key="5">
    <source>
        <dbReference type="SAM" id="Phobius"/>
    </source>
</evidence>
<evidence type="ECO:0000313" key="7">
    <source>
        <dbReference type="EMBL" id="EAR09800.1"/>
    </source>
</evidence>
<keyword evidence="4" id="KW-1015">Disulfide bond</keyword>
<comment type="caution">
    <text evidence="7">The sequence shown here is derived from an EMBL/GenBank/DDBJ whole genome shotgun (WGS) entry which is preliminary data.</text>
</comment>
<dbReference type="EMBL" id="AAOE01000007">
    <property type="protein sequence ID" value="EAR09800.1"/>
    <property type="molecule type" value="Genomic_DNA"/>
</dbReference>
<proteinExistence type="inferred from homology"/>
<dbReference type="Proteomes" id="UP000005953">
    <property type="component" value="Unassembled WGS sequence"/>
</dbReference>
<dbReference type="InterPro" id="IPR036249">
    <property type="entry name" value="Thioredoxin-like_sf"/>
</dbReference>
<dbReference type="PROSITE" id="PS51352">
    <property type="entry name" value="THIOREDOXIN_2"/>
    <property type="match status" value="1"/>
</dbReference>
<dbReference type="AlphaFoldDB" id="A4BD56"/>
<dbReference type="STRING" id="314283.MED297_05609"/>
<evidence type="ECO:0000256" key="1">
    <source>
        <dbReference type="ARBA" id="ARBA00010996"/>
    </source>
</evidence>
<dbReference type="SUPFAM" id="SSF52833">
    <property type="entry name" value="Thioredoxin-like"/>
    <property type="match status" value="1"/>
</dbReference>
<feature type="disulfide bond" description="Redox-active" evidence="4">
    <location>
        <begin position="92"/>
        <end position="96"/>
    </location>
</feature>
<keyword evidence="3" id="KW-0479">Metal-binding</keyword>
<keyword evidence="5" id="KW-0812">Transmembrane</keyword>
<feature type="domain" description="Thioredoxin" evidence="6">
    <location>
        <begin position="54"/>
        <end position="216"/>
    </location>
</feature>
<feature type="transmembrane region" description="Helical" evidence="5">
    <location>
        <begin position="12"/>
        <end position="33"/>
    </location>
</feature>
<protein>
    <submittedName>
        <fullName evidence="7">Sco1/SenC family protein</fullName>
    </submittedName>
</protein>
<organism evidence="7 8">
    <name type="scientific">Reinekea blandensis MED297</name>
    <dbReference type="NCBI Taxonomy" id="314283"/>
    <lineage>
        <taxon>Bacteria</taxon>
        <taxon>Pseudomonadati</taxon>
        <taxon>Pseudomonadota</taxon>
        <taxon>Gammaproteobacteria</taxon>
        <taxon>Oceanospirillales</taxon>
        <taxon>Saccharospirillaceae</taxon>
        <taxon>Reinekea</taxon>
    </lineage>
</organism>
<dbReference type="InterPro" id="IPR013766">
    <property type="entry name" value="Thioredoxin_domain"/>
</dbReference>
<sequence>MSEGLAVRQKKAVRLTVGILVAVIASIIVAIVLKFATMQPDLKAELERSHTLYFETPRLVPDVALTKHTGEPFSVDQLKGQWDLINFGYTYCPDICPTNMADMKQARAQLEAQGLADQVRFWMVTVDPARDTVEQLSQYVPYYHPEFIGLTGSLDDITTLATQLSAVFYQEGSGEGYTVAHSDNYALIDPQGHFVALMRPPHKPSHIVDALSVLITQGS</sequence>
<feature type="binding site" evidence="3">
    <location>
        <position position="92"/>
    </location>
    <ligand>
        <name>Cu cation</name>
        <dbReference type="ChEBI" id="CHEBI:23378"/>
    </ligand>
</feature>
<keyword evidence="5" id="KW-1133">Transmembrane helix</keyword>
<evidence type="ECO:0000256" key="3">
    <source>
        <dbReference type="PIRSR" id="PIRSR603782-1"/>
    </source>
</evidence>
<evidence type="ECO:0000256" key="2">
    <source>
        <dbReference type="ARBA" id="ARBA00023008"/>
    </source>
</evidence>
<evidence type="ECO:0000256" key="4">
    <source>
        <dbReference type="PIRSR" id="PIRSR603782-2"/>
    </source>
</evidence>
<feature type="binding site" evidence="3">
    <location>
        <position position="96"/>
    </location>
    <ligand>
        <name>Cu cation</name>
        <dbReference type="ChEBI" id="CHEBI:23378"/>
    </ligand>
</feature>
<feature type="binding site" evidence="3">
    <location>
        <position position="181"/>
    </location>
    <ligand>
        <name>Cu cation</name>
        <dbReference type="ChEBI" id="CHEBI:23378"/>
    </ligand>
</feature>
<keyword evidence="2 3" id="KW-0186">Copper</keyword>
<dbReference type="GO" id="GO:0046872">
    <property type="term" value="F:metal ion binding"/>
    <property type="evidence" value="ECO:0007669"/>
    <property type="project" value="UniProtKB-KW"/>
</dbReference>
<dbReference type="RefSeq" id="WP_008048262.1">
    <property type="nucleotide sequence ID" value="NZ_CH724155.1"/>
</dbReference>
<comment type="similarity">
    <text evidence="1">Belongs to the SCO1/2 family.</text>
</comment>
<reference evidence="7 8" key="1">
    <citation type="submission" date="2006-02" db="EMBL/GenBank/DDBJ databases">
        <authorList>
            <person name="Pinhassi J."/>
            <person name="Pedros-Alio C."/>
            <person name="Ferriera S."/>
            <person name="Johnson J."/>
            <person name="Kravitz S."/>
            <person name="Halpern A."/>
            <person name="Remington K."/>
            <person name="Beeson K."/>
            <person name="Tran B."/>
            <person name="Rogers Y.-H."/>
            <person name="Friedman R."/>
            <person name="Venter J.C."/>
        </authorList>
    </citation>
    <scope>NUCLEOTIDE SEQUENCE [LARGE SCALE GENOMIC DNA]</scope>
    <source>
        <strain evidence="7 8">MED297</strain>
    </source>
</reference>
<evidence type="ECO:0000313" key="8">
    <source>
        <dbReference type="Proteomes" id="UP000005953"/>
    </source>
</evidence>
<dbReference type="PANTHER" id="PTHR12151">
    <property type="entry name" value="ELECTRON TRANSPORT PROTIN SCO1/SENC FAMILY MEMBER"/>
    <property type="match status" value="1"/>
</dbReference>
<dbReference type="OrthoDB" id="9790194at2"/>
<keyword evidence="8" id="KW-1185">Reference proteome</keyword>
<accession>A4BD56</accession>
<dbReference type="Pfam" id="PF02630">
    <property type="entry name" value="SCO1-SenC"/>
    <property type="match status" value="1"/>
</dbReference>
<dbReference type="CDD" id="cd02968">
    <property type="entry name" value="SCO"/>
    <property type="match status" value="1"/>
</dbReference>